<dbReference type="InterPro" id="IPR001138">
    <property type="entry name" value="Zn2Cys6_DnaBD"/>
</dbReference>
<keyword evidence="3" id="KW-0238">DNA-binding</keyword>
<gene>
    <name evidence="9" type="ORF">CDV56_101555</name>
</gene>
<evidence type="ECO:0000256" key="6">
    <source>
        <dbReference type="SAM" id="Coils"/>
    </source>
</evidence>
<feature type="region of interest" description="Disordered" evidence="7">
    <location>
        <begin position="30"/>
        <end position="61"/>
    </location>
</feature>
<dbReference type="InterPro" id="IPR036864">
    <property type="entry name" value="Zn2-C6_fun-type_DNA-bd_sf"/>
</dbReference>
<reference evidence="9" key="1">
    <citation type="submission" date="2018-08" db="EMBL/GenBank/DDBJ databases">
        <title>Draft genome sequence of azole-resistant Aspergillus thermomutatus (Neosartorya pseudofischeri) strain HMR AF 39, isolated from a human nasal aspirate.</title>
        <authorList>
            <person name="Parent-Michaud M."/>
            <person name="Dufresne P.J."/>
            <person name="Fournier E."/>
            <person name="Martineau C."/>
            <person name="Moreira S."/>
            <person name="Perkins V."/>
            <person name="De Repentigny L."/>
            <person name="Dufresne S.F."/>
        </authorList>
    </citation>
    <scope>NUCLEOTIDE SEQUENCE [LARGE SCALE GENOMIC DNA]</scope>
    <source>
        <strain evidence="9">HMR AF 39</strain>
    </source>
</reference>
<keyword evidence="4" id="KW-0804">Transcription</keyword>
<dbReference type="PANTHER" id="PTHR46910:SF1">
    <property type="entry name" value="MISCELLANEOUS ZN(II)2CYS6 TRANSCRIPTION FACTOR (EUROFUNG)-RELATED"/>
    <property type="match status" value="1"/>
</dbReference>
<dbReference type="GO" id="GO:0000981">
    <property type="term" value="F:DNA-binding transcription factor activity, RNA polymerase II-specific"/>
    <property type="evidence" value="ECO:0007669"/>
    <property type="project" value="InterPro"/>
</dbReference>
<evidence type="ECO:0000256" key="1">
    <source>
        <dbReference type="ARBA" id="ARBA00022723"/>
    </source>
</evidence>
<proteinExistence type="predicted"/>
<keyword evidence="6" id="KW-0175">Coiled coil</keyword>
<sequence>MVRESYPSHPRRPTPSHDAAHVLVSFQQTHASSISHRRRTHAHAHSHSHRPLSIPNLDRPPQNRRRVWRACESCRKKKIKCDAGDPCQCCLDTGNECVYAVEGSRRGFVDSQVVEVYGKRIQALEDLVAALMDEQQRLASQITGGGRPLNEDQHQVPVSVNLMSESTTSLVGSVSEEQVEAENPVISSLDQVVDPALCLSGENVMESTQETGEAERMYWDENGVLVTDETDGARYTGLGATVAIINECPGLRSRIREGLMRKGHASVESLLSMNPLPEVSSSPSRLPPVPLMDTLIDTFFRKVYRLFPIIEAEDFQRQYLMLLANHVPQPDFLGLLYSIMTVSSAHITENDHVWAREGYKGLDLGGHFYGMALAAIQGSSSLLFISGNNINTVTALTLLGMYLTQLGRLGEAWRIIGRAVRLGYEMGLHRSPKRMGLPLIDVKRRCQLWWCLYVLDRLLALHLGRPLAIHDSDSDVFFPSPRPKAPGFVAMTHLCRLIGRIHYAVNSIDTPHKWHDAANHAGLQCELEKLWVDLRQWRESMIPAPSPGKTDESREIERYVLLSTYFSAVPLLFRPFVPAPHRSSRWDASLAVSESINAAMECIQLSQKFCRLVPACHYFALHGQNLFVSILTLLHCVRQDQSIHPPTDIQDGLNLLLKMQGDWPLARQYHAIAEEYHAVTREVIESGHRGRCMFDNGKVETASGAAQFDPWTELEQTVLGGGPFPSMPDTTWMNELFHLSPTGSPKDADIEKEEEPPTKRRKTKSRQSVCSFAVRKSIM</sequence>
<feature type="coiled-coil region" evidence="6">
    <location>
        <begin position="114"/>
        <end position="141"/>
    </location>
</feature>
<dbReference type="SMART" id="SM00906">
    <property type="entry name" value="Fungal_trans"/>
    <property type="match status" value="1"/>
</dbReference>
<evidence type="ECO:0000313" key="9">
    <source>
        <dbReference type="EMBL" id="RHZ43685.1"/>
    </source>
</evidence>
<dbReference type="GO" id="GO:0006351">
    <property type="term" value="P:DNA-templated transcription"/>
    <property type="evidence" value="ECO:0007669"/>
    <property type="project" value="InterPro"/>
</dbReference>
<dbReference type="InterPro" id="IPR050987">
    <property type="entry name" value="AtrR-like"/>
</dbReference>
<accession>A0A397FYC7</accession>
<evidence type="ECO:0000256" key="2">
    <source>
        <dbReference type="ARBA" id="ARBA00023015"/>
    </source>
</evidence>
<organism evidence="9 10">
    <name type="scientific">Aspergillus thermomutatus</name>
    <name type="common">Neosartorya pseudofischeri</name>
    <dbReference type="NCBI Taxonomy" id="41047"/>
    <lineage>
        <taxon>Eukaryota</taxon>
        <taxon>Fungi</taxon>
        <taxon>Dikarya</taxon>
        <taxon>Ascomycota</taxon>
        <taxon>Pezizomycotina</taxon>
        <taxon>Eurotiomycetes</taxon>
        <taxon>Eurotiomycetidae</taxon>
        <taxon>Eurotiales</taxon>
        <taxon>Aspergillaceae</taxon>
        <taxon>Aspergillus</taxon>
        <taxon>Aspergillus subgen. Fumigati</taxon>
    </lineage>
</organism>
<dbReference type="Proteomes" id="UP000215305">
    <property type="component" value="Unassembled WGS sequence"/>
</dbReference>
<evidence type="ECO:0000256" key="3">
    <source>
        <dbReference type="ARBA" id="ARBA00023125"/>
    </source>
</evidence>
<dbReference type="RefSeq" id="XP_026609940.1">
    <property type="nucleotide sequence ID" value="XM_026755174.1"/>
</dbReference>
<dbReference type="Pfam" id="PF00172">
    <property type="entry name" value="Zn_clus"/>
    <property type="match status" value="1"/>
</dbReference>
<feature type="compositionally biased region" description="Basic residues" evidence="7">
    <location>
        <begin position="35"/>
        <end position="50"/>
    </location>
</feature>
<dbReference type="SMART" id="SM00066">
    <property type="entry name" value="GAL4"/>
    <property type="match status" value="1"/>
</dbReference>
<keyword evidence="10" id="KW-1185">Reference proteome</keyword>
<evidence type="ECO:0000313" key="10">
    <source>
        <dbReference type="Proteomes" id="UP000215305"/>
    </source>
</evidence>
<dbReference type="VEuPathDB" id="FungiDB:CDV56_101555"/>
<dbReference type="PANTHER" id="PTHR46910">
    <property type="entry name" value="TRANSCRIPTION FACTOR PDR1"/>
    <property type="match status" value="1"/>
</dbReference>
<dbReference type="InterPro" id="IPR007219">
    <property type="entry name" value="XnlR_reg_dom"/>
</dbReference>
<evidence type="ECO:0000259" key="8">
    <source>
        <dbReference type="PROSITE" id="PS50048"/>
    </source>
</evidence>
<evidence type="ECO:0000256" key="4">
    <source>
        <dbReference type="ARBA" id="ARBA00023163"/>
    </source>
</evidence>
<dbReference type="CDD" id="cd12148">
    <property type="entry name" value="fungal_TF_MHR"/>
    <property type="match status" value="1"/>
</dbReference>
<dbReference type="OrthoDB" id="6486656at2759"/>
<evidence type="ECO:0000256" key="5">
    <source>
        <dbReference type="ARBA" id="ARBA00023242"/>
    </source>
</evidence>
<dbReference type="EMBL" id="NKHU02000389">
    <property type="protein sequence ID" value="RHZ43685.1"/>
    <property type="molecule type" value="Genomic_DNA"/>
</dbReference>
<dbReference type="GeneID" id="38123529"/>
<dbReference type="Gene3D" id="4.10.240.10">
    <property type="entry name" value="Zn(2)-C6 fungal-type DNA-binding domain"/>
    <property type="match status" value="1"/>
</dbReference>
<keyword evidence="2" id="KW-0805">Transcription regulation</keyword>
<dbReference type="Pfam" id="PF04082">
    <property type="entry name" value="Fungal_trans"/>
    <property type="match status" value="1"/>
</dbReference>
<protein>
    <recommendedName>
        <fullName evidence="8">Zn(2)-C6 fungal-type domain-containing protein</fullName>
    </recommendedName>
</protein>
<keyword evidence="1" id="KW-0479">Metal-binding</keyword>
<name>A0A397FYC7_ASPTH</name>
<dbReference type="CDD" id="cd00067">
    <property type="entry name" value="GAL4"/>
    <property type="match status" value="1"/>
</dbReference>
<dbReference type="AlphaFoldDB" id="A0A397FYC7"/>
<dbReference type="PROSITE" id="PS50048">
    <property type="entry name" value="ZN2_CY6_FUNGAL_2"/>
    <property type="match status" value="1"/>
</dbReference>
<keyword evidence="5" id="KW-0539">Nucleus</keyword>
<feature type="domain" description="Zn(2)-C6 fungal-type" evidence="8">
    <location>
        <begin position="70"/>
        <end position="99"/>
    </location>
</feature>
<evidence type="ECO:0000256" key="7">
    <source>
        <dbReference type="SAM" id="MobiDB-lite"/>
    </source>
</evidence>
<feature type="region of interest" description="Disordered" evidence="7">
    <location>
        <begin position="737"/>
        <end position="779"/>
    </location>
</feature>
<dbReference type="GO" id="GO:0008270">
    <property type="term" value="F:zinc ion binding"/>
    <property type="evidence" value="ECO:0007669"/>
    <property type="project" value="InterPro"/>
</dbReference>
<dbReference type="SUPFAM" id="SSF57701">
    <property type="entry name" value="Zn2/Cys6 DNA-binding domain"/>
    <property type="match status" value="1"/>
</dbReference>
<dbReference type="PROSITE" id="PS00463">
    <property type="entry name" value="ZN2_CY6_FUNGAL_1"/>
    <property type="match status" value="1"/>
</dbReference>
<dbReference type="STRING" id="41047.A0A397FYC7"/>
<dbReference type="GO" id="GO:0003677">
    <property type="term" value="F:DNA binding"/>
    <property type="evidence" value="ECO:0007669"/>
    <property type="project" value="UniProtKB-KW"/>
</dbReference>
<comment type="caution">
    <text evidence="9">The sequence shown here is derived from an EMBL/GenBank/DDBJ whole genome shotgun (WGS) entry which is preliminary data.</text>
</comment>